<name>A0A0C1BV75_ASPUT</name>
<dbReference type="Proteomes" id="UP000053475">
    <property type="component" value="Unassembled WGS sequence"/>
</dbReference>
<evidence type="ECO:0000313" key="2">
    <source>
        <dbReference type="Proteomes" id="UP000053475"/>
    </source>
</evidence>
<protein>
    <submittedName>
        <fullName evidence="1">Uncharacterized protein</fullName>
    </submittedName>
</protein>
<evidence type="ECO:0000313" key="1">
    <source>
        <dbReference type="EMBL" id="KIA75461.1"/>
    </source>
</evidence>
<organism evidence="1 2">
    <name type="scientific">Aspergillus ustus</name>
    <dbReference type="NCBI Taxonomy" id="40382"/>
    <lineage>
        <taxon>Eukaryota</taxon>
        <taxon>Fungi</taxon>
        <taxon>Dikarya</taxon>
        <taxon>Ascomycota</taxon>
        <taxon>Pezizomycotina</taxon>
        <taxon>Eurotiomycetes</taxon>
        <taxon>Eurotiomycetidae</taxon>
        <taxon>Eurotiales</taxon>
        <taxon>Aspergillaceae</taxon>
        <taxon>Aspergillus</taxon>
        <taxon>Aspergillus subgen. Nidulantes</taxon>
    </lineage>
</organism>
<dbReference type="EMBL" id="JOMC01000153">
    <property type="protein sequence ID" value="KIA75461.1"/>
    <property type="molecule type" value="Genomic_DNA"/>
</dbReference>
<reference evidence="1 2" key="1">
    <citation type="submission" date="2014-11" db="EMBL/GenBank/DDBJ databases">
        <title>Genomics derived discovery of secondary metabolites biosynthetic gene clusters in Aspergillus ustus.</title>
        <authorList>
            <person name="Pi B."/>
            <person name="Dai F."/>
            <person name="Song X."/>
            <person name="Zhu C."/>
            <person name="Li H."/>
            <person name="Yu D."/>
        </authorList>
    </citation>
    <scope>NUCLEOTIDE SEQUENCE [LARGE SCALE GENOMIC DNA]</scope>
    <source>
        <strain evidence="1 2">3.3904</strain>
    </source>
</reference>
<sequence>MDAPLLLLVFLAALLLAEVFRLGLVYLDNMMRRRRQQQHEVQMVEVDMEHPLVRDADIRDGSRVRVGFVL</sequence>
<comment type="caution">
    <text evidence="1">The sequence shown here is derived from an EMBL/GenBank/DDBJ whole genome shotgun (WGS) entry which is preliminary data.</text>
</comment>
<gene>
    <name evidence="1" type="ORF">HK57_00068</name>
</gene>
<keyword evidence="2" id="KW-1185">Reference proteome</keyword>
<proteinExistence type="predicted"/>
<dbReference type="AlphaFoldDB" id="A0A0C1BV75"/>
<accession>A0A0C1BV75</accession>